<organism evidence="7 8">
    <name type="scientific">Octadecabacter temperatus</name>
    <dbReference type="NCBI Taxonomy" id="1458307"/>
    <lineage>
        <taxon>Bacteria</taxon>
        <taxon>Pseudomonadati</taxon>
        <taxon>Pseudomonadota</taxon>
        <taxon>Alphaproteobacteria</taxon>
        <taxon>Rhodobacterales</taxon>
        <taxon>Roseobacteraceae</taxon>
        <taxon>Octadecabacter</taxon>
    </lineage>
</organism>
<feature type="domain" description="Major facilitator superfamily (MFS) profile" evidence="6">
    <location>
        <begin position="4"/>
        <end position="394"/>
    </location>
</feature>
<dbReference type="Gene3D" id="1.20.1250.20">
    <property type="entry name" value="MFS general substrate transporter like domains"/>
    <property type="match status" value="2"/>
</dbReference>
<dbReference type="SUPFAM" id="SSF103473">
    <property type="entry name" value="MFS general substrate transporter"/>
    <property type="match status" value="1"/>
</dbReference>
<dbReference type="PATRIC" id="fig|1458307.3.peg.99"/>
<dbReference type="InterPro" id="IPR036259">
    <property type="entry name" value="MFS_trans_sf"/>
</dbReference>
<gene>
    <name evidence="7" type="primary">sauU</name>
    <name evidence="7" type="ORF">OSB_00980</name>
</gene>
<dbReference type="Proteomes" id="UP000067444">
    <property type="component" value="Chromosome"/>
</dbReference>
<dbReference type="OrthoDB" id="272777at2"/>
<dbReference type="InterPro" id="IPR050189">
    <property type="entry name" value="MFS_Efflux_Transporters"/>
</dbReference>
<evidence type="ECO:0000313" key="8">
    <source>
        <dbReference type="Proteomes" id="UP000067444"/>
    </source>
</evidence>
<evidence type="ECO:0000256" key="4">
    <source>
        <dbReference type="ARBA" id="ARBA00022989"/>
    </source>
</evidence>
<dbReference type="AlphaFoldDB" id="A0A0K0Y186"/>
<dbReference type="PANTHER" id="PTHR43124:SF3">
    <property type="entry name" value="CHLORAMPHENICOL EFFLUX PUMP RV0191"/>
    <property type="match status" value="1"/>
</dbReference>
<evidence type="ECO:0000256" key="2">
    <source>
        <dbReference type="ARBA" id="ARBA00022475"/>
    </source>
</evidence>
<evidence type="ECO:0000256" key="1">
    <source>
        <dbReference type="ARBA" id="ARBA00004651"/>
    </source>
</evidence>
<keyword evidence="4" id="KW-1133">Transmembrane helix</keyword>
<dbReference type="InterPro" id="IPR011701">
    <property type="entry name" value="MFS"/>
</dbReference>
<comment type="subcellular location">
    <subcellularLocation>
        <location evidence="1">Cell membrane</location>
        <topology evidence="1">Multi-pass membrane protein</topology>
    </subcellularLocation>
</comment>
<dbReference type="EMBL" id="CP012160">
    <property type="protein sequence ID" value="AKS44667.1"/>
    <property type="molecule type" value="Genomic_DNA"/>
</dbReference>
<dbReference type="PANTHER" id="PTHR43124">
    <property type="entry name" value="PURINE EFFLUX PUMP PBUE"/>
    <property type="match status" value="1"/>
</dbReference>
<dbReference type="RefSeq" id="WP_049833131.1">
    <property type="nucleotide sequence ID" value="NZ_CP012160.1"/>
</dbReference>
<evidence type="ECO:0000259" key="6">
    <source>
        <dbReference type="PROSITE" id="PS50850"/>
    </source>
</evidence>
<proteinExistence type="predicted"/>
<name>A0A0K0Y186_9RHOB</name>
<dbReference type="KEGG" id="otm:OSB_00980"/>
<dbReference type="GO" id="GO:0022857">
    <property type="term" value="F:transmembrane transporter activity"/>
    <property type="evidence" value="ECO:0007669"/>
    <property type="project" value="InterPro"/>
</dbReference>
<reference evidence="7 8" key="1">
    <citation type="journal article" date="2015" name="Genome Announc.">
        <title>Closed Genome Sequence of Octadecabacter temperatus SB1, the First Mesophilic Species of the Genus Octadecabacter.</title>
        <authorList>
            <person name="Voget S."/>
            <person name="Billerbeck S."/>
            <person name="Simon M."/>
            <person name="Daniel R."/>
        </authorList>
    </citation>
    <scope>NUCLEOTIDE SEQUENCE [LARGE SCALE GENOMIC DNA]</scope>
    <source>
        <strain evidence="7 8">SB1</strain>
    </source>
</reference>
<keyword evidence="8" id="KW-1185">Reference proteome</keyword>
<accession>A0A0K0Y186</accession>
<keyword evidence="2" id="KW-1003">Cell membrane</keyword>
<protein>
    <submittedName>
        <fullName evidence="7">Putative sulfoacetate transporter SauU</fullName>
    </submittedName>
</protein>
<dbReference type="GO" id="GO:0005886">
    <property type="term" value="C:plasma membrane"/>
    <property type="evidence" value="ECO:0007669"/>
    <property type="project" value="UniProtKB-SubCell"/>
</dbReference>
<sequence length="394" mass="41640">MRLGLIFLVLGYVMSQFYRAFLAVLTPALEADLGATSSDLAFASGLWFFVFAAMQIPVGSALDRFGPRITVAVLFAVGGAGGAFVFGIAQTPTHIAFAMALIGIGCSPVLMAGYYIFAKVYPPAVFATLAGAFIGIGSLGNLASSAPMAWAVEAFGWRESMIFLAVVSLIVAVVLWFMVKDPPKSDGTAAKGSVLDVLKIRALWFIIPLTFVCYAPAAGLRGLWIGPYGAEVFGADTSLIGTMTLVMALAMIVGNFAYGPLDRILGTRKWVIFWGNALGAAGCLVLAFLPDTSGVWTATILLGLVGLFGSSYPMIMAHARPFFPSHLTGRGVTLMNLFSIGGAGIMQFVTGRIMASLQLDPSTAPVAYQLLFAFYGLLICCGLAIYVFSTDRTD</sequence>
<dbReference type="InterPro" id="IPR020846">
    <property type="entry name" value="MFS_dom"/>
</dbReference>
<evidence type="ECO:0000313" key="7">
    <source>
        <dbReference type="EMBL" id="AKS44667.1"/>
    </source>
</evidence>
<keyword evidence="5" id="KW-0472">Membrane</keyword>
<evidence type="ECO:0000256" key="5">
    <source>
        <dbReference type="ARBA" id="ARBA00023136"/>
    </source>
</evidence>
<dbReference type="PROSITE" id="PS50850">
    <property type="entry name" value="MFS"/>
    <property type="match status" value="1"/>
</dbReference>
<keyword evidence="3" id="KW-0812">Transmembrane</keyword>
<dbReference type="Pfam" id="PF07690">
    <property type="entry name" value="MFS_1"/>
    <property type="match status" value="2"/>
</dbReference>
<evidence type="ECO:0000256" key="3">
    <source>
        <dbReference type="ARBA" id="ARBA00022692"/>
    </source>
</evidence>
<dbReference type="STRING" id="1458307.OSB_00980"/>